<dbReference type="PANTHER" id="PTHR42852">
    <property type="entry name" value="THIOL:DISULFIDE INTERCHANGE PROTEIN DSBE"/>
    <property type="match status" value="1"/>
</dbReference>
<dbReference type="InterPro" id="IPR036249">
    <property type="entry name" value="Thioredoxin-like_sf"/>
</dbReference>
<accession>A0A494VRM2</accession>
<dbReference type="OrthoDB" id="9815205at2"/>
<dbReference type="PANTHER" id="PTHR42852:SF17">
    <property type="entry name" value="THIOREDOXIN-LIKE PROTEIN HI_1115"/>
    <property type="match status" value="1"/>
</dbReference>
<evidence type="ECO:0000259" key="2">
    <source>
        <dbReference type="PROSITE" id="PS51352"/>
    </source>
</evidence>
<dbReference type="SUPFAM" id="SSF52833">
    <property type="entry name" value="Thioredoxin-like"/>
    <property type="match status" value="1"/>
</dbReference>
<dbReference type="Pfam" id="PF08534">
    <property type="entry name" value="Redoxin"/>
    <property type="match status" value="1"/>
</dbReference>
<dbReference type="AlphaFoldDB" id="A0A494VRM2"/>
<name>A0A494VRM2_9SPHI</name>
<dbReference type="RefSeq" id="WP_119409637.1">
    <property type="nucleotide sequence ID" value="NZ_CP032869.1"/>
</dbReference>
<dbReference type="EMBL" id="CP032869">
    <property type="protein sequence ID" value="AYL96030.1"/>
    <property type="molecule type" value="Genomic_DNA"/>
</dbReference>
<feature type="transmembrane region" description="Helical" evidence="1">
    <location>
        <begin position="7"/>
        <end position="26"/>
    </location>
</feature>
<reference evidence="3 4" key="1">
    <citation type="submission" date="2018-10" db="EMBL/GenBank/DDBJ databases">
        <title>Genome sequencing of Mucilaginibacter sp. HYN0043.</title>
        <authorList>
            <person name="Kim M."/>
            <person name="Yi H."/>
        </authorList>
    </citation>
    <scope>NUCLEOTIDE SEQUENCE [LARGE SCALE GENOMIC DNA]</scope>
    <source>
        <strain evidence="3 4">HYN0043</strain>
    </source>
</reference>
<evidence type="ECO:0000313" key="4">
    <source>
        <dbReference type="Proteomes" id="UP000270046"/>
    </source>
</evidence>
<dbReference type="InterPro" id="IPR013740">
    <property type="entry name" value="Redoxin"/>
</dbReference>
<dbReference type="InterPro" id="IPR013766">
    <property type="entry name" value="Thioredoxin_domain"/>
</dbReference>
<keyword evidence="1" id="KW-0812">Transmembrane</keyword>
<proteinExistence type="predicted"/>
<evidence type="ECO:0000313" key="3">
    <source>
        <dbReference type="EMBL" id="AYL96030.1"/>
    </source>
</evidence>
<dbReference type="KEGG" id="muh:HYN43_012360"/>
<sequence>MIQRKKISISNIISMLTIALLLLVIFKPEARSYLIRGLMAIGIFNPNPAGFASEEKNFSNIPDLQFKNTEGNLSSIQTLHNKVVFVNYWATWCPPCIAEMPTINQLYNKYRNDEHVKFIMVDVDGDLRKAKAFMDKNGYSLPLYTQTNAVPDSLMNGTIPTTLVFDKQGKLIFKHAGVADYSSKGFDEFIRLNR</sequence>
<evidence type="ECO:0000256" key="1">
    <source>
        <dbReference type="SAM" id="Phobius"/>
    </source>
</evidence>
<dbReference type="Gene3D" id="3.40.30.10">
    <property type="entry name" value="Glutaredoxin"/>
    <property type="match status" value="1"/>
</dbReference>
<keyword evidence="1" id="KW-1133">Transmembrane helix</keyword>
<keyword evidence="1" id="KW-0472">Membrane</keyword>
<dbReference type="Proteomes" id="UP000270046">
    <property type="component" value="Chromosome"/>
</dbReference>
<dbReference type="CDD" id="cd02966">
    <property type="entry name" value="TlpA_like_family"/>
    <property type="match status" value="1"/>
</dbReference>
<organism evidence="3 4">
    <name type="scientific">Mucilaginibacter celer</name>
    <dbReference type="NCBI Taxonomy" id="2305508"/>
    <lineage>
        <taxon>Bacteria</taxon>
        <taxon>Pseudomonadati</taxon>
        <taxon>Bacteroidota</taxon>
        <taxon>Sphingobacteriia</taxon>
        <taxon>Sphingobacteriales</taxon>
        <taxon>Sphingobacteriaceae</taxon>
        <taxon>Mucilaginibacter</taxon>
    </lineage>
</organism>
<dbReference type="GO" id="GO:0016491">
    <property type="term" value="F:oxidoreductase activity"/>
    <property type="evidence" value="ECO:0007669"/>
    <property type="project" value="InterPro"/>
</dbReference>
<feature type="domain" description="Thioredoxin" evidence="2">
    <location>
        <begin position="55"/>
        <end position="194"/>
    </location>
</feature>
<dbReference type="InterPro" id="IPR050553">
    <property type="entry name" value="Thioredoxin_ResA/DsbE_sf"/>
</dbReference>
<dbReference type="PROSITE" id="PS51352">
    <property type="entry name" value="THIOREDOXIN_2"/>
    <property type="match status" value="1"/>
</dbReference>
<gene>
    <name evidence="3" type="ORF">HYN43_012360</name>
</gene>
<protein>
    <submittedName>
        <fullName evidence="3">TlpA family protein disulfide reductase</fullName>
    </submittedName>
</protein>
<keyword evidence="4" id="KW-1185">Reference proteome</keyword>